<dbReference type="RefSeq" id="WP_188752333.1">
    <property type="nucleotide sequence ID" value="NZ_BMIJ01000013.1"/>
</dbReference>
<dbReference type="Gene3D" id="3.10.450.40">
    <property type="match status" value="1"/>
</dbReference>
<accession>A0ABQ1KVK9</accession>
<evidence type="ECO:0000313" key="3">
    <source>
        <dbReference type="EMBL" id="GGC11959.1"/>
    </source>
</evidence>
<comment type="caution">
    <text evidence="3">The sequence shown here is derived from an EMBL/GenBank/DDBJ whole genome shotgun (WGS) entry which is preliminary data.</text>
</comment>
<evidence type="ECO:0000259" key="2">
    <source>
        <dbReference type="Pfam" id="PF03413"/>
    </source>
</evidence>
<reference evidence="4" key="1">
    <citation type="journal article" date="2019" name="Int. J. Syst. Evol. Microbiol.">
        <title>The Global Catalogue of Microorganisms (GCM) 10K type strain sequencing project: providing services to taxonomists for standard genome sequencing and annotation.</title>
        <authorList>
            <consortium name="The Broad Institute Genomics Platform"/>
            <consortium name="The Broad Institute Genome Sequencing Center for Infectious Disease"/>
            <person name="Wu L."/>
            <person name="Ma J."/>
        </authorList>
    </citation>
    <scope>NUCLEOTIDE SEQUENCE [LARGE SCALE GENOMIC DNA]</scope>
    <source>
        <strain evidence="4">CGMCC 1.15341</strain>
    </source>
</reference>
<organism evidence="3 4">
    <name type="scientific">Marinobacterium zhoushanense</name>
    <dbReference type="NCBI Taxonomy" id="1679163"/>
    <lineage>
        <taxon>Bacteria</taxon>
        <taxon>Pseudomonadati</taxon>
        <taxon>Pseudomonadota</taxon>
        <taxon>Gammaproteobacteria</taxon>
        <taxon>Oceanospirillales</taxon>
        <taxon>Oceanospirillaceae</taxon>
        <taxon>Marinobacterium</taxon>
    </lineage>
</organism>
<dbReference type="InterPro" id="IPR025711">
    <property type="entry name" value="PepSY"/>
</dbReference>
<gene>
    <name evidence="3" type="ORF">GCM10011352_43010</name>
</gene>
<keyword evidence="4" id="KW-1185">Reference proteome</keyword>
<feature type="chain" id="PRO_5047517602" description="PepSY domain-containing protein" evidence="1">
    <location>
        <begin position="26"/>
        <end position="100"/>
    </location>
</feature>
<name>A0ABQ1KVK9_9GAMM</name>
<proteinExistence type="predicted"/>
<sequence>MSRVRRIVLGWLSVMLVAAIPSLMAAPVQAQGSPAGLLLAQNAIDLKQAVEIARRAFGGEVVKAEEVAQDGRRLFQIRLVNNGRVRDVLVDAESGRILNP</sequence>
<dbReference type="Pfam" id="PF03413">
    <property type="entry name" value="PepSY"/>
    <property type="match status" value="1"/>
</dbReference>
<protein>
    <recommendedName>
        <fullName evidence="2">PepSY domain-containing protein</fullName>
    </recommendedName>
</protein>
<evidence type="ECO:0000313" key="4">
    <source>
        <dbReference type="Proteomes" id="UP000629025"/>
    </source>
</evidence>
<dbReference type="Proteomes" id="UP000629025">
    <property type="component" value="Unassembled WGS sequence"/>
</dbReference>
<feature type="signal peptide" evidence="1">
    <location>
        <begin position="1"/>
        <end position="25"/>
    </location>
</feature>
<keyword evidence="1" id="KW-0732">Signal</keyword>
<evidence type="ECO:0000256" key="1">
    <source>
        <dbReference type="SAM" id="SignalP"/>
    </source>
</evidence>
<dbReference type="EMBL" id="BMIJ01000013">
    <property type="protein sequence ID" value="GGC11959.1"/>
    <property type="molecule type" value="Genomic_DNA"/>
</dbReference>
<feature type="domain" description="PepSY" evidence="2">
    <location>
        <begin position="44"/>
        <end position="98"/>
    </location>
</feature>